<name>A0A5K7XFK7_9BACT</name>
<keyword evidence="3" id="KW-1185">Reference proteome</keyword>
<dbReference type="RefSeq" id="WP_152097845.1">
    <property type="nucleotide sequence ID" value="NZ_AP021861.1"/>
</dbReference>
<keyword evidence="1" id="KW-0812">Transmembrane</keyword>
<protein>
    <submittedName>
        <fullName evidence="2">Uncharacterized protein</fullName>
    </submittedName>
</protein>
<accession>A0A5K7XFK7</accession>
<proteinExistence type="predicted"/>
<evidence type="ECO:0000313" key="2">
    <source>
        <dbReference type="EMBL" id="BBO31759.1"/>
    </source>
</evidence>
<keyword evidence="1" id="KW-0472">Membrane</keyword>
<keyword evidence="1" id="KW-1133">Transmembrane helix</keyword>
<dbReference type="KEGG" id="lpav:PLANPX_1371"/>
<reference evidence="3" key="1">
    <citation type="submission" date="2019-10" db="EMBL/GenBank/DDBJ databases">
        <title>Lacipirellula parvula gen. nov., sp. nov., representing a lineage of planctomycetes widespread in freshwater anoxic habitats, and description of the family Lacipirellulaceae.</title>
        <authorList>
            <person name="Dedysh S.N."/>
            <person name="Kulichevskaya I.S."/>
            <person name="Beletsky A.V."/>
            <person name="Rakitin A.L."/>
            <person name="Mardanov A.V."/>
            <person name="Ivanova A.A."/>
            <person name="Saltykova V.X."/>
            <person name="Rijpstra W.I.C."/>
            <person name="Sinninghe Damste J.S."/>
            <person name="Ravin N.V."/>
        </authorList>
    </citation>
    <scope>NUCLEOTIDE SEQUENCE [LARGE SCALE GENOMIC DNA]</scope>
    <source>
        <strain evidence="3">PX69</strain>
    </source>
</reference>
<evidence type="ECO:0000313" key="3">
    <source>
        <dbReference type="Proteomes" id="UP000326837"/>
    </source>
</evidence>
<dbReference type="Proteomes" id="UP000326837">
    <property type="component" value="Chromosome"/>
</dbReference>
<evidence type="ECO:0000256" key="1">
    <source>
        <dbReference type="SAM" id="Phobius"/>
    </source>
</evidence>
<gene>
    <name evidence="2" type="ORF">PLANPX_1371</name>
</gene>
<dbReference type="AlphaFoldDB" id="A0A5K7XFK7"/>
<sequence>MPKRIDIGTDIATIGVWDPTRERHDLSGAKYADFQAALESEAKAARLFFVETGGDGGHLTDVYVDEQPSSDCLSLYSPVEREFLIESPSGRLIAGGIEDFVSSEKQITSEEDVIAVAPGIYALKIHQLVEDKLNDRVRECVGAEDYAYFVHKTTPSYWGFLLFGIALISLLARLWLISIAMLALWIVYMVIRSRSRKADKRFRDINNRVEALDKQFPPFIYVLRRLASPADITGGWHRLEW</sequence>
<feature type="transmembrane region" description="Helical" evidence="1">
    <location>
        <begin position="158"/>
        <end position="191"/>
    </location>
</feature>
<dbReference type="EMBL" id="AP021861">
    <property type="protein sequence ID" value="BBO31759.1"/>
    <property type="molecule type" value="Genomic_DNA"/>
</dbReference>
<organism evidence="2 3">
    <name type="scientific">Lacipirellula parvula</name>
    <dbReference type="NCBI Taxonomy" id="2650471"/>
    <lineage>
        <taxon>Bacteria</taxon>
        <taxon>Pseudomonadati</taxon>
        <taxon>Planctomycetota</taxon>
        <taxon>Planctomycetia</taxon>
        <taxon>Pirellulales</taxon>
        <taxon>Lacipirellulaceae</taxon>
        <taxon>Lacipirellula</taxon>
    </lineage>
</organism>